<accession>A0A371HA49</accession>
<dbReference type="AlphaFoldDB" id="A0A371HA49"/>
<feature type="transmembrane region" description="Helical" evidence="1">
    <location>
        <begin position="309"/>
        <end position="330"/>
    </location>
</feature>
<feature type="transmembrane region" description="Helical" evidence="1">
    <location>
        <begin position="336"/>
        <end position="353"/>
    </location>
</feature>
<comment type="caution">
    <text evidence="2">The sequence shown here is derived from an EMBL/GenBank/DDBJ whole genome shotgun (WGS) entry which is preliminary data.</text>
</comment>
<feature type="transmembrane region" description="Helical" evidence="1">
    <location>
        <begin position="177"/>
        <end position="202"/>
    </location>
</feature>
<feature type="transmembrane region" description="Helical" evidence="1">
    <location>
        <begin position="56"/>
        <end position="74"/>
    </location>
</feature>
<dbReference type="PANTHER" id="PTHR11206">
    <property type="entry name" value="MULTIDRUG RESISTANCE PROTEIN"/>
    <property type="match status" value="1"/>
</dbReference>
<feature type="transmembrane region" description="Helical" evidence="1">
    <location>
        <begin position="285"/>
        <end position="302"/>
    </location>
</feature>
<feature type="transmembrane region" description="Helical" evidence="1">
    <location>
        <begin position="81"/>
        <end position="100"/>
    </location>
</feature>
<gene>
    <name evidence="2" type="primary">DTX14</name>
    <name evidence="2" type="ORF">CR513_17263</name>
</gene>
<feature type="transmembrane region" description="Helical" evidence="1">
    <location>
        <begin position="25"/>
        <end position="44"/>
    </location>
</feature>
<dbReference type="OrthoDB" id="2126698at2759"/>
<keyword evidence="1" id="KW-0812">Transmembrane</keyword>
<reference evidence="2" key="1">
    <citation type="submission" date="2018-05" db="EMBL/GenBank/DDBJ databases">
        <title>Draft genome of Mucuna pruriens seed.</title>
        <authorList>
            <person name="Nnadi N.E."/>
            <person name="Vos R."/>
            <person name="Hasami M.H."/>
            <person name="Devisetty U.K."/>
            <person name="Aguiy J.C."/>
        </authorList>
    </citation>
    <scope>NUCLEOTIDE SEQUENCE [LARGE SCALE GENOMIC DNA]</scope>
    <source>
        <strain evidence="2">JCA_2017</strain>
    </source>
</reference>
<evidence type="ECO:0000313" key="2">
    <source>
        <dbReference type="EMBL" id="RDX99655.1"/>
    </source>
</evidence>
<evidence type="ECO:0000256" key="1">
    <source>
        <dbReference type="SAM" id="Phobius"/>
    </source>
</evidence>
<organism evidence="2 3">
    <name type="scientific">Mucuna pruriens</name>
    <name type="common">Velvet bean</name>
    <name type="synonym">Dolichos pruriens</name>
    <dbReference type="NCBI Taxonomy" id="157652"/>
    <lineage>
        <taxon>Eukaryota</taxon>
        <taxon>Viridiplantae</taxon>
        <taxon>Streptophyta</taxon>
        <taxon>Embryophyta</taxon>
        <taxon>Tracheophyta</taxon>
        <taxon>Spermatophyta</taxon>
        <taxon>Magnoliopsida</taxon>
        <taxon>eudicotyledons</taxon>
        <taxon>Gunneridae</taxon>
        <taxon>Pentapetalae</taxon>
        <taxon>rosids</taxon>
        <taxon>fabids</taxon>
        <taxon>Fabales</taxon>
        <taxon>Fabaceae</taxon>
        <taxon>Papilionoideae</taxon>
        <taxon>50 kb inversion clade</taxon>
        <taxon>NPAAA clade</taxon>
        <taxon>indigoferoid/millettioid clade</taxon>
        <taxon>Phaseoleae</taxon>
        <taxon>Mucuna</taxon>
    </lineage>
</organism>
<feature type="transmembrane region" description="Helical" evidence="1">
    <location>
        <begin position="148"/>
        <end position="171"/>
    </location>
</feature>
<keyword evidence="1" id="KW-1133">Transmembrane helix</keyword>
<proteinExistence type="predicted"/>
<sequence length="371" mass="42130">MNSCHHFVLETLANKKSHFIVVTKLLTLYHTCLNALWTNCLFFGPSDTILVVAGKYYIWLIYALFSYVVLQALFDPSYACIIVLVLHIPICWVLVFELGLRQNGAALSIGISYWLTIILLILYTKYSTACQKTKIALRSNVLRSNKEFFFLAFPSTLMLCLHLYVVASLYFNISEWWSLELLVMLVGLLPNPKLETSVLLIWYVSNELGAEKPQVARKAICSILVLAVTNAIIFNFVLFFFCHVLRFAFRNDMEVVIPLHCLSINVDDSLRVLCVDVDRTTANLVAYYAMGIPMVLLYGFGINLNGRGLWIGILTGCTLQTIRLSLLTTFTNWEKQVLTAMLNLPLVLCYGFPKIISLAVERLSVLYDIIF</sequence>
<dbReference type="EMBL" id="QJKJ01003177">
    <property type="protein sequence ID" value="RDX99655.1"/>
    <property type="molecule type" value="Genomic_DNA"/>
</dbReference>
<dbReference type="Proteomes" id="UP000257109">
    <property type="component" value="Unassembled WGS sequence"/>
</dbReference>
<evidence type="ECO:0000313" key="3">
    <source>
        <dbReference type="Proteomes" id="UP000257109"/>
    </source>
</evidence>
<feature type="transmembrane region" description="Helical" evidence="1">
    <location>
        <begin position="106"/>
        <end position="127"/>
    </location>
</feature>
<feature type="non-terminal residue" evidence="2">
    <location>
        <position position="1"/>
    </location>
</feature>
<keyword evidence="1" id="KW-0472">Membrane</keyword>
<keyword evidence="3" id="KW-1185">Reference proteome</keyword>
<name>A0A371HA49_MUCPR</name>
<feature type="transmembrane region" description="Helical" evidence="1">
    <location>
        <begin position="223"/>
        <end position="249"/>
    </location>
</feature>
<protein>
    <submittedName>
        <fullName evidence="2">Protein DETOXIFICATION 14</fullName>
    </submittedName>
</protein>